<sequence>ILYLDINHFKRINDTYGHRAGDEVLQLLALKIHYVWSGRCYRIGGDEFILLGYPTQAELTRAMRELSRIDVKGKLCSDLE</sequence>
<evidence type="ECO:0000256" key="2">
    <source>
        <dbReference type="ARBA" id="ARBA00034247"/>
    </source>
</evidence>
<dbReference type="InterPro" id="IPR050469">
    <property type="entry name" value="Diguanylate_Cyclase"/>
</dbReference>
<dbReference type="PANTHER" id="PTHR45138">
    <property type="entry name" value="REGULATORY COMPONENTS OF SENSORY TRANSDUCTION SYSTEM"/>
    <property type="match status" value="1"/>
</dbReference>
<feature type="non-terminal residue" evidence="4">
    <location>
        <position position="1"/>
    </location>
</feature>
<evidence type="ECO:0000313" key="4">
    <source>
        <dbReference type="EMBL" id="NMU26632.1"/>
    </source>
</evidence>
<feature type="non-terminal residue" evidence="4">
    <location>
        <position position="80"/>
    </location>
</feature>
<evidence type="ECO:0000313" key="5">
    <source>
        <dbReference type="Proteomes" id="UP000555836"/>
    </source>
</evidence>
<dbReference type="PANTHER" id="PTHR45138:SF9">
    <property type="entry name" value="DIGUANYLATE CYCLASE DGCM-RELATED"/>
    <property type="match status" value="1"/>
</dbReference>
<comment type="caution">
    <text evidence="4">The sequence shown here is derived from an EMBL/GenBank/DDBJ whole genome shotgun (WGS) entry which is preliminary data.</text>
</comment>
<comment type="catalytic activity">
    <reaction evidence="2">
        <text>2 GTP = 3',3'-c-di-GMP + 2 diphosphate</text>
        <dbReference type="Rhea" id="RHEA:24898"/>
        <dbReference type="ChEBI" id="CHEBI:33019"/>
        <dbReference type="ChEBI" id="CHEBI:37565"/>
        <dbReference type="ChEBI" id="CHEBI:58805"/>
        <dbReference type="EC" id="2.7.7.65"/>
    </reaction>
</comment>
<gene>
    <name evidence="4" type="ORF">HKB21_13490</name>
</gene>
<dbReference type="GO" id="GO:0052621">
    <property type="term" value="F:diguanylate cyclase activity"/>
    <property type="evidence" value="ECO:0007669"/>
    <property type="project" value="UniProtKB-EC"/>
</dbReference>
<dbReference type="AlphaFoldDB" id="A0A7Y0S5A8"/>
<feature type="domain" description="GGDEF" evidence="3">
    <location>
        <begin position="1"/>
        <end position="80"/>
    </location>
</feature>
<proteinExistence type="predicted"/>
<dbReference type="EC" id="2.7.7.65" evidence="1"/>
<dbReference type="Proteomes" id="UP000555836">
    <property type="component" value="Unassembled WGS sequence"/>
</dbReference>
<dbReference type="Pfam" id="PF00990">
    <property type="entry name" value="GGDEF"/>
    <property type="match status" value="1"/>
</dbReference>
<reference evidence="4 5" key="1">
    <citation type="submission" date="2020-04" db="EMBL/GenBank/DDBJ databases">
        <title>Whole-genome sequencing of Vibrio spp. from China reveals different genetic environments of blaCTX-M-14 among diverse lineages.</title>
        <authorList>
            <person name="Zheng Z."/>
            <person name="Ye L."/>
            <person name="Chen S."/>
        </authorList>
    </citation>
    <scope>NUCLEOTIDE SEQUENCE [LARGE SCALE GENOMIC DNA]</scope>
    <source>
        <strain evidence="4 5">Vb0574</strain>
    </source>
</reference>
<dbReference type="EMBL" id="JABCLD010001311">
    <property type="protein sequence ID" value="NMU26632.1"/>
    <property type="molecule type" value="Genomic_DNA"/>
</dbReference>
<dbReference type="NCBIfam" id="TIGR00254">
    <property type="entry name" value="GGDEF"/>
    <property type="match status" value="1"/>
</dbReference>
<dbReference type="PROSITE" id="PS50887">
    <property type="entry name" value="GGDEF"/>
    <property type="match status" value="1"/>
</dbReference>
<protein>
    <recommendedName>
        <fullName evidence="1">diguanylate cyclase</fullName>
        <ecNumber evidence="1">2.7.7.65</ecNumber>
    </recommendedName>
</protein>
<evidence type="ECO:0000259" key="3">
    <source>
        <dbReference type="PROSITE" id="PS50887"/>
    </source>
</evidence>
<dbReference type="Gene3D" id="3.30.70.270">
    <property type="match status" value="1"/>
</dbReference>
<accession>A0A7Y0S5A8</accession>
<dbReference type="InterPro" id="IPR029787">
    <property type="entry name" value="Nucleotide_cyclase"/>
</dbReference>
<dbReference type="InterPro" id="IPR000160">
    <property type="entry name" value="GGDEF_dom"/>
</dbReference>
<name>A0A7Y0S5A8_VIBPH</name>
<dbReference type="InterPro" id="IPR043128">
    <property type="entry name" value="Rev_trsase/Diguanyl_cyclase"/>
</dbReference>
<organism evidence="4 5">
    <name type="scientific">Vibrio parahaemolyticus</name>
    <dbReference type="NCBI Taxonomy" id="670"/>
    <lineage>
        <taxon>Bacteria</taxon>
        <taxon>Pseudomonadati</taxon>
        <taxon>Pseudomonadota</taxon>
        <taxon>Gammaproteobacteria</taxon>
        <taxon>Vibrionales</taxon>
        <taxon>Vibrionaceae</taxon>
        <taxon>Vibrio</taxon>
    </lineage>
</organism>
<dbReference type="SUPFAM" id="SSF55073">
    <property type="entry name" value="Nucleotide cyclase"/>
    <property type="match status" value="1"/>
</dbReference>
<evidence type="ECO:0000256" key="1">
    <source>
        <dbReference type="ARBA" id="ARBA00012528"/>
    </source>
</evidence>